<organism evidence="2">
    <name type="scientific">Tanacetum cinerariifolium</name>
    <name type="common">Dalmatian daisy</name>
    <name type="synonym">Chrysanthemum cinerariifolium</name>
    <dbReference type="NCBI Taxonomy" id="118510"/>
    <lineage>
        <taxon>Eukaryota</taxon>
        <taxon>Viridiplantae</taxon>
        <taxon>Streptophyta</taxon>
        <taxon>Embryophyta</taxon>
        <taxon>Tracheophyta</taxon>
        <taxon>Spermatophyta</taxon>
        <taxon>Magnoliopsida</taxon>
        <taxon>eudicotyledons</taxon>
        <taxon>Gunneridae</taxon>
        <taxon>Pentapetalae</taxon>
        <taxon>asterids</taxon>
        <taxon>campanulids</taxon>
        <taxon>Asterales</taxon>
        <taxon>Asteraceae</taxon>
        <taxon>Asteroideae</taxon>
        <taxon>Anthemideae</taxon>
        <taxon>Anthemidinae</taxon>
        <taxon>Tanacetum</taxon>
    </lineage>
</organism>
<feature type="compositionally biased region" description="Gly residues" evidence="1">
    <location>
        <begin position="56"/>
        <end position="70"/>
    </location>
</feature>
<proteinExistence type="predicted"/>
<evidence type="ECO:0000313" key="2">
    <source>
        <dbReference type="EMBL" id="GFD60523.1"/>
    </source>
</evidence>
<accession>A0A699XMP9</accession>
<protein>
    <submittedName>
        <fullName evidence="2">Uncharacterized protein</fullName>
    </submittedName>
</protein>
<reference evidence="2" key="1">
    <citation type="journal article" date="2019" name="Sci. Rep.">
        <title>Draft genome of Tanacetum cinerariifolium, the natural source of mosquito coil.</title>
        <authorList>
            <person name="Yamashiro T."/>
            <person name="Shiraishi A."/>
            <person name="Satake H."/>
            <person name="Nakayama K."/>
        </authorList>
    </citation>
    <scope>NUCLEOTIDE SEQUENCE</scope>
</reference>
<dbReference type="EMBL" id="BKCJ011878926">
    <property type="protein sequence ID" value="GFD60523.1"/>
    <property type="molecule type" value="Genomic_DNA"/>
</dbReference>
<feature type="region of interest" description="Disordered" evidence="1">
    <location>
        <begin position="1"/>
        <end position="23"/>
    </location>
</feature>
<sequence>RHLAGDAGAGAARSGAAAGLPGGVLHRRRRVCHLCLHRTADPRRVPWRRGHRVGRDGGAGRGRGSGQPVR</sequence>
<evidence type="ECO:0000256" key="1">
    <source>
        <dbReference type="SAM" id="MobiDB-lite"/>
    </source>
</evidence>
<comment type="caution">
    <text evidence="2">The sequence shown here is derived from an EMBL/GenBank/DDBJ whole genome shotgun (WGS) entry which is preliminary data.</text>
</comment>
<feature type="non-terminal residue" evidence="2">
    <location>
        <position position="70"/>
    </location>
</feature>
<gene>
    <name evidence="2" type="ORF">Tci_932492</name>
</gene>
<feature type="compositionally biased region" description="Low complexity" evidence="1">
    <location>
        <begin position="1"/>
        <end position="19"/>
    </location>
</feature>
<dbReference type="AlphaFoldDB" id="A0A699XMP9"/>
<name>A0A699XMP9_TANCI</name>
<feature type="non-terminal residue" evidence="2">
    <location>
        <position position="1"/>
    </location>
</feature>
<feature type="region of interest" description="Disordered" evidence="1">
    <location>
        <begin position="46"/>
        <end position="70"/>
    </location>
</feature>